<evidence type="ECO:0000256" key="1">
    <source>
        <dbReference type="SAM" id="MobiDB-lite"/>
    </source>
</evidence>
<gene>
    <name evidence="2" type="ORF">CERSUDRAFT_124297</name>
</gene>
<feature type="region of interest" description="Disordered" evidence="1">
    <location>
        <begin position="63"/>
        <end position="142"/>
    </location>
</feature>
<dbReference type="EMBL" id="KB445798">
    <property type="protein sequence ID" value="EMD36471.1"/>
    <property type="molecule type" value="Genomic_DNA"/>
</dbReference>
<accession>M2RCG1</accession>
<name>M2RCG1_CERS8</name>
<sequence>MYRSNATLPVRSNVAGYIPRTCASINTYRWSRQAAAAILSDLAPSATGGTSLPEDYSLRSSYLSGGLVPPPDTTNRIGGNTSAPSFEAGPSPFSLDPPAPHPTSSSVPSYSRLASKPAVKSKSSTRSPSAGPSMHDYAVPGTGGITHFSPGLLGMPTGPGAAPVVSASPDTRTAPVDVQMTAHRVPGYAFVGGQSETWSSPAFAQSLHSASSFLAHGQSYSEGTGGWSLPRSGLRSRSGSVYVDVDGEDEYAARGVWHRGDMLRGSGVKENIEEEWDGWRWRWKSCGGICVGYRSSSQIVVSRTSCRQESQCWKQDEGRAMSSEREEAGGQSFREGWAKMGRAVCYCA</sequence>
<keyword evidence="3" id="KW-1185">Reference proteome</keyword>
<feature type="compositionally biased region" description="Polar residues" evidence="1">
    <location>
        <begin position="73"/>
        <end position="84"/>
    </location>
</feature>
<evidence type="ECO:0000313" key="2">
    <source>
        <dbReference type="EMBL" id="EMD36471.1"/>
    </source>
</evidence>
<dbReference type="Proteomes" id="UP000016930">
    <property type="component" value="Unassembled WGS sequence"/>
</dbReference>
<dbReference type="AlphaFoldDB" id="M2RCG1"/>
<protein>
    <submittedName>
        <fullName evidence="2">Uncharacterized protein</fullName>
    </submittedName>
</protein>
<organism evidence="2 3">
    <name type="scientific">Ceriporiopsis subvermispora (strain B)</name>
    <name type="common">White-rot fungus</name>
    <name type="synonym">Gelatoporia subvermispora</name>
    <dbReference type="NCBI Taxonomy" id="914234"/>
    <lineage>
        <taxon>Eukaryota</taxon>
        <taxon>Fungi</taxon>
        <taxon>Dikarya</taxon>
        <taxon>Basidiomycota</taxon>
        <taxon>Agaricomycotina</taxon>
        <taxon>Agaricomycetes</taxon>
        <taxon>Polyporales</taxon>
        <taxon>Gelatoporiaceae</taxon>
        <taxon>Gelatoporia</taxon>
    </lineage>
</organism>
<dbReference type="HOGENOM" id="CLU_796932_0_0_1"/>
<feature type="compositionally biased region" description="Polar residues" evidence="1">
    <location>
        <begin position="121"/>
        <end position="130"/>
    </location>
</feature>
<reference evidence="2 3" key="1">
    <citation type="journal article" date="2012" name="Proc. Natl. Acad. Sci. U.S.A.">
        <title>Comparative genomics of Ceriporiopsis subvermispora and Phanerochaete chrysosporium provide insight into selective ligninolysis.</title>
        <authorList>
            <person name="Fernandez-Fueyo E."/>
            <person name="Ruiz-Duenas F.J."/>
            <person name="Ferreira P."/>
            <person name="Floudas D."/>
            <person name="Hibbett D.S."/>
            <person name="Canessa P."/>
            <person name="Larrondo L.F."/>
            <person name="James T.Y."/>
            <person name="Seelenfreund D."/>
            <person name="Lobos S."/>
            <person name="Polanco R."/>
            <person name="Tello M."/>
            <person name="Honda Y."/>
            <person name="Watanabe T."/>
            <person name="Watanabe T."/>
            <person name="Ryu J.S."/>
            <person name="Kubicek C.P."/>
            <person name="Schmoll M."/>
            <person name="Gaskell J."/>
            <person name="Hammel K.E."/>
            <person name="St John F.J."/>
            <person name="Vanden Wymelenberg A."/>
            <person name="Sabat G."/>
            <person name="Splinter BonDurant S."/>
            <person name="Syed K."/>
            <person name="Yadav J.S."/>
            <person name="Doddapaneni H."/>
            <person name="Subramanian V."/>
            <person name="Lavin J.L."/>
            <person name="Oguiza J.A."/>
            <person name="Perez G."/>
            <person name="Pisabarro A.G."/>
            <person name="Ramirez L."/>
            <person name="Santoyo F."/>
            <person name="Master E."/>
            <person name="Coutinho P.M."/>
            <person name="Henrissat B."/>
            <person name="Lombard V."/>
            <person name="Magnuson J.K."/>
            <person name="Kuees U."/>
            <person name="Hori C."/>
            <person name="Igarashi K."/>
            <person name="Samejima M."/>
            <person name="Held B.W."/>
            <person name="Barry K.W."/>
            <person name="LaButti K.M."/>
            <person name="Lapidus A."/>
            <person name="Lindquist E.A."/>
            <person name="Lucas S.M."/>
            <person name="Riley R."/>
            <person name="Salamov A.A."/>
            <person name="Hoffmeister D."/>
            <person name="Schwenk D."/>
            <person name="Hadar Y."/>
            <person name="Yarden O."/>
            <person name="de Vries R.P."/>
            <person name="Wiebenga A."/>
            <person name="Stenlid J."/>
            <person name="Eastwood D."/>
            <person name="Grigoriev I.V."/>
            <person name="Berka R.M."/>
            <person name="Blanchette R.A."/>
            <person name="Kersten P."/>
            <person name="Martinez A.T."/>
            <person name="Vicuna R."/>
            <person name="Cullen D."/>
        </authorList>
    </citation>
    <scope>NUCLEOTIDE SEQUENCE [LARGE SCALE GENOMIC DNA]</scope>
    <source>
        <strain evidence="2 3">B</strain>
    </source>
</reference>
<proteinExistence type="predicted"/>
<evidence type="ECO:0000313" key="3">
    <source>
        <dbReference type="Proteomes" id="UP000016930"/>
    </source>
</evidence>